<dbReference type="Gene3D" id="2.60.40.2700">
    <property type="match status" value="3"/>
</dbReference>
<evidence type="ECO:0000313" key="2">
    <source>
        <dbReference type="EMBL" id="MFB9576697.1"/>
    </source>
</evidence>
<accession>A0ABV5RHI6</accession>
<gene>
    <name evidence="2" type="ORF">ACFFTL_31580</name>
</gene>
<organism evidence="2 3">
    <name type="scientific">Streptomyces yanii</name>
    <dbReference type="NCBI Taxonomy" id="78510"/>
    <lineage>
        <taxon>Bacteria</taxon>
        <taxon>Bacillati</taxon>
        <taxon>Actinomycetota</taxon>
        <taxon>Actinomycetes</taxon>
        <taxon>Kitasatosporales</taxon>
        <taxon>Streptomycetaceae</taxon>
        <taxon>Streptomyces</taxon>
    </lineage>
</organism>
<feature type="signal peptide" evidence="1">
    <location>
        <begin position="1"/>
        <end position="21"/>
    </location>
</feature>
<sequence length="1147" mass="117896">MATLAILLSLLVSAGAGTARAAGTEECAPLPLASIGGTGEEAMGKATVPANGSVCFTVDVQQPGMHRVLTGNDLLYAHVYDGAQEVQCEDQNVSYYSGWCDLPRTGAYTIRIPNYWDEEQASTLVVVPLGAATADCAGEAIHTPFTSPDVTGTVPDPFTVRCHGLVAMAGERIRLDPQTYDTAVEAWITDESGAPLCPAFSGDDNPGCVLRGDGPYRVLVRVAKSPQGYPAAYVLGARRLSDPVGCATVPVNAYGSAATVVDPAVDCKVFRASTAGRYDVYRVGPNGYRSATLLYDSAGRTVCRGNTCTVPADGDYTILTDEATLVLDRRSTAGCRPARLGVNDGAWASGAAVDCLTLPLPQGARMAALTAYTGFAATPDVTVVNADGDTLCSGSSLAGGSCALTGPAPYRALVSHGGGNAGNKTYRVAFHRTDPAGSGCQVFPAGDFTAATASARLRTGADADGFSYCLAIPADGHSAVENFQMRTVAETNGAMFWVLDAAGKQACSMNASAASAPATWTTCHLTPGAAYTALFRGRDATAEHTLVRRDVTGTAKGCTPTPATTVNGPATPGVPGEPGTLVCHQVTTADPADVLHLDVRDALGTTNILAHGRDGAVTTCTNRNRSCAVTGSTRYQVLLTVPSSLKAADSYRLDALRIATAAGPSPECVKVPNITYGYGPFTGTLDEQHTAFCAQLPTSYHDAFTVKVSDTNGATTTAVPALYETDLDNTCAAASGGESRCSLNGSYSTQVVPTLFVLGLPEKASQTSYKAELVCSTTCGTEKHSVTGVTPTTGVTGTKATVNVSGSALHAGDKVRISSGGTTIESTTVSVAPDRRTLTATLDLTNAATGSWALSVITTNGWQYSSGQFTVTAPQPPANTAAPTIAGTVRVGTGLVARTGTWTPTPTSYTYQWRLDGVAIPGATASSYVPTASQLGKKLSVAVTAHLTRAPSRTATSAATTVALGVAPKATTPPALGATPRVGTRVYAKAGVWTPTPTSYTYQWRLDGVAIAGATASSYVPTASQLGKKLSVTVKANRTGHASGAAGTTAIAVARGVAPKATTLPSVSGTAKVGRTLTANRGTWTPTPTSYRYQWYANGKAVTGATKSTFVLTRAQRSLRITVRVTALRTGHSSGYAYSKATAVVVA</sequence>
<name>A0ABV5RHI6_9ACTN</name>
<evidence type="ECO:0008006" key="4">
    <source>
        <dbReference type="Google" id="ProtNLM"/>
    </source>
</evidence>
<keyword evidence="3" id="KW-1185">Reference proteome</keyword>
<protein>
    <recommendedName>
        <fullName evidence="4">Tat pathway signal protein</fullName>
    </recommendedName>
</protein>
<dbReference type="RefSeq" id="WP_345512546.1">
    <property type="nucleotide sequence ID" value="NZ_BAAAXD010000016.1"/>
</dbReference>
<dbReference type="EMBL" id="JBHMCG010000138">
    <property type="protein sequence ID" value="MFB9576697.1"/>
    <property type="molecule type" value="Genomic_DNA"/>
</dbReference>
<evidence type="ECO:0000313" key="3">
    <source>
        <dbReference type="Proteomes" id="UP001589710"/>
    </source>
</evidence>
<evidence type="ECO:0000256" key="1">
    <source>
        <dbReference type="SAM" id="SignalP"/>
    </source>
</evidence>
<comment type="caution">
    <text evidence="2">The sequence shown here is derived from an EMBL/GenBank/DDBJ whole genome shotgun (WGS) entry which is preliminary data.</text>
</comment>
<dbReference type="Proteomes" id="UP001589710">
    <property type="component" value="Unassembled WGS sequence"/>
</dbReference>
<reference evidence="2 3" key="1">
    <citation type="submission" date="2024-09" db="EMBL/GenBank/DDBJ databases">
        <authorList>
            <person name="Sun Q."/>
            <person name="Mori K."/>
        </authorList>
    </citation>
    <scope>NUCLEOTIDE SEQUENCE [LARGE SCALE GENOMIC DNA]</scope>
    <source>
        <strain evidence="2 3">JCM 3331</strain>
    </source>
</reference>
<proteinExistence type="predicted"/>
<keyword evidence="1" id="KW-0732">Signal</keyword>
<feature type="chain" id="PRO_5046869752" description="Tat pathway signal protein" evidence="1">
    <location>
        <begin position="22"/>
        <end position="1147"/>
    </location>
</feature>